<evidence type="ECO:0000259" key="6">
    <source>
        <dbReference type="PROSITE" id="PS51005"/>
    </source>
</evidence>
<keyword evidence="3" id="KW-0804">Transcription</keyword>
<dbReference type="PANTHER" id="PTHR31719">
    <property type="entry name" value="NAC TRANSCRIPTION FACTOR 56"/>
    <property type="match status" value="1"/>
</dbReference>
<feature type="region of interest" description="Disordered" evidence="5">
    <location>
        <begin position="1"/>
        <end position="28"/>
    </location>
</feature>
<evidence type="ECO:0000256" key="1">
    <source>
        <dbReference type="ARBA" id="ARBA00023015"/>
    </source>
</evidence>
<dbReference type="SUPFAM" id="SSF101941">
    <property type="entry name" value="NAC domain"/>
    <property type="match status" value="1"/>
</dbReference>
<dbReference type="Pfam" id="PF02365">
    <property type="entry name" value="NAM"/>
    <property type="match status" value="1"/>
</dbReference>
<feature type="compositionally biased region" description="Basic and acidic residues" evidence="5">
    <location>
        <begin position="208"/>
        <end position="217"/>
    </location>
</feature>
<dbReference type="AlphaFoldDB" id="A0AAV0FCN5"/>
<dbReference type="PROSITE" id="PS51005">
    <property type="entry name" value="NAC"/>
    <property type="match status" value="1"/>
</dbReference>
<dbReference type="Proteomes" id="UP001152523">
    <property type="component" value="Unassembled WGS sequence"/>
</dbReference>
<dbReference type="InterPro" id="IPR003441">
    <property type="entry name" value="NAC-dom"/>
</dbReference>
<comment type="caution">
    <text evidence="7">The sequence shown here is derived from an EMBL/GenBank/DDBJ whole genome shotgun (WGS) entry which is preliminary data.</text>
</comment>
<evidence type="ECO:0000256" key="5">
    <source>
        <dbReference type="SAM" id="MobiDB-lite"/>
    </source>
</evidence>
<keyword evidence="2" id="KW-0238">DNA-binding</keyword>
<dbReference type="GO" id="GO:0003677">
    <property type="term" value="F:DNA binding"/>
    <property type="evidence" value="ECO:0007669"/>
    <property type="project" value="UniProtKB-KW"/>
</dbReference>
<feature type="compositionally biased region" description="Polar residues" evidence="5">
    <location>
        <begin position="234"/>
        <end position="260"/>
    </location>
</feature>
<evidence type="ECO:0000256" key="4">
    <source>
        <dbReference type="ARBA" id="ARBA00023242"/>
    </source>
</evidence>
<dbReference type="Gene3D" id="2.170.150.80">
    <property type="entry name" value="NAC domain"/>
    <property type="match status" value="1"/>
</dbReference>
<evidence type="ECO:0000313" key="8">
    <source>
        <dbReference type="Proteomes" id="UP001152523"/>
    </source>
</evidence>
<proteinExistence type="predicted"/>
<keyword evidence="1" id="KW-0805">Transcription regulation</keyword>
<evidence type="ECO:0000313" key="7">
    <source>
        <dbReference type="EMBL" id="CAH9133315.1"/>
    </source>
</evidence>
<keyword evidence="8" id="KW-1185">Reference proteome</keyword>
<organism evidence="7 8">
    <name type="scientific">Cuscuta epithymum</name>
    <dbReference type="NCBI Taxonomy" id="186058"/>
    <lineage>
        <taxon>Eukaryota</taxon>
        <taxon>Viridiplantae</taxon>
        <taxon>Streptophyta</taxon>
        <taxon>Embryophyta</taxon>
        <taxon>Tracheophyta</taxon>
        <taxon>Spermatophyta</taxon>
        <taxon>Magnoliopsida</taxon>
        <taxon>eudicotyledons</taxon>
        <taxon>Gunneridae</taxon>
        <taxon>Pentapetalae</taxon>
        <taxon>asterids</taxon>
        <taxon>lamiids</taxon>
        <taxon>Solanales</taxon>
        <taxon>Convolvulaceae</taxon>
        <taxon>Cuscuteae</taxon>
        <taxon>Cuscuta</taxon>
        <taxon>Cuscuta subgen. Cuscuta</taxon>
    </lineage>
</organism>
<evidence type="ECO:0000256" key="3">
    <source>
        <dbReference type="ARBA" id="ARBA00023163"/>
    </source>
</evidence>
<keyword evidence="4" id="KW-0539">Nucleus</keyword>
<gene>
    <name evidence="7" type="ORF">CEPIT_LOCUS32853</name>
</gene>
<accession>A0AAV0FCN5</accession>
<dbReference type="GO" id="GO:0006355">
    <property type="term" value="P:regulation of DNA-templated transcription"/>
    <property type="evidence" value="ECO:0007669"/>
    <property type="project" value="InterPro"/>
</dbReference>
<feature type="domain" description="NAC" evidence="6">
    <location>
        <begin position="40"/>
        <end position="203"/>
    </location>
</feature>
<sequence>MEDPYPVKQSPPSPGDVPATPTIVPSSNNLPAEYADTFDLPPGYRFCPSDNELIHYYLKKKVMNQKLPPNEIPEVNLYKHNPEVLSAKYRMIGTKEWYFFTPRDRKYPNGNRPNRAVGSAEPGVVNGYWKATGSDREIKHGSTVIGFKKALVFYEGKPPKGSKTKWIMHEFRVNAPPLRSKIVGVDGVNMRLDDWVLCSIYKKVDKSTKKETIKSEDPESSSQLDQGIPPNDNEVITMTNSDQASTSNEASTSYGQTLPPNDNDRATGGGTTAYHQYDLSSLVQNGVPISSYPNYPFTHGNQHIMTYGDPYQLPGTPSPLSFYYSHEVLFPIAENYSYNFSTWNPTNEDVE</sequence>
<name>A0AAV0FCN5_9ASTE</name>
<feature type="region of interest" description="Disordered" evidence="5">
    <location>
        <begin position="208"/>
        <end position="272"/>
    </location>
</feature>
<protein>
    <recommendedName>
        <fullName evidence="6">NAC domain-containing protein</fullName>
    </recommendedName>
</protein>
<evidence type="ECO:0000256" key="2">
    <source>
        <dbReference type="ARBA" id="ARBA00023125"/>
    </source>
</evidence>
<dbReference type="EMBL" id="CAMAPF010000975">
    <property type="protein sequence ID" value="CAH9133315.1"/>
    <property type="molecule type" value="Genomic_DNA"/>
</dbReference>
<reference evidence="7" key="1">
    <citation type="submission" date="2022-07" db="EMBL/GenBank/DDBJ databases">
        <authorList>
            <person name="Macas J."/>
            <person name="Novak P."/>
            <person name="Neumann P."/>
        </authorList>
    </citation>
    <scope>NUCLEOTIDE SEQUENCE</scope>
</reference>
<dbReference type="PANTHER" id="PTHR31719:SF160">
    <property type="entry name" value="NAC TRANSCRIPTION FACTOR 29-LIKE"/>
    <property type="match status" value="1"/>
</dbReference>
<dbReference type="InterPro" id="IPR036093">
    <property type="entry name" value="NAC_dom_sf"/>
</dbReference>